<gene>
    <name evidence="5" type="ORF">RDB_LOCUS90190</name>
</gene>
<dbReference type="EMBL" id="CAJMWS010000322">
    <property type="protein sequence ID" value="CAE6422208.1"/>
    <property type="molecule type" value="Genomic_DNA"/>
</dbReference>
<sequence length="550" mass="61003">MFIPRSLAKRTAKPVGTQPGPSLLSAQASDSKKRNTPDEQSSTSSSDADSSDDGGSDSGSESGSNSGSDDDVHPVGSVDRPKTTATGSSSKKRPEPSEIAARLELALSDLSLWRNESLYQRIAETPDWFIPFSRLRDHPLLSPIFTEEPSVTDASLVNALRKYGWGNFEFQMRLREPSNAAWKDKGKAPSGWVGAAGGYEVRVKWWAKREDGWMDALASVEERNWMARMVYVASQAERIPQSVRSIWTLYHFVSALFSSEESEQQVVQDILVPTAEPSLSTPQPGRFRGQAFVVFATYELAQKFCKRWVWNVPHGTGSDKQPELKSGDRWQRETAEAVAELCGFRSLSKSQWDKLKVEYLEHQSRILKQAPRRPKVDKPPNDSTSIPPAPAPVPAQVSRQAPAPRQIPDSRPPPFPPGILVFVKRLHPETNKTTLKTLLSRGAPNGVEYIDFQKGIDSAHVRLRTPTDATLLTNYLSEHKLSQKDGLDDTGQESSTNPIEAEVVLGTREVNYWARVPEKVRIDAVAKAGLGGDRVGSEDAKGRRKRQRKI</sequence>
<protein>
    <recommendedName>
        <fullName evidence="4">XRRM domain-containing protein</fullName>
    </recommendedName>
</protein>
<evidence type="ECO:0000313" key="5">
    <source>
        <dbReference type="EMBL" id="CAE6422208.1"/>
    </source>
</evidence>
<feature type="region of interest" description="Disordered" evidence="3">
    <location>
        <begin position="366"/>
        <end position="414"/>
    </location>
</feature>
<dbReference type="PROSITE" id="PS51939">
    <property type="entry name" value="XRRM"/>
    <property type="match status" value="1"/>
</dbReference>
<evidence type="ECO:0000256" key="1">
    <source>
        <dbReference type="ARBA" id="ARBA00022884"/>
    </source>
</evidence>
<dbReference type="GO" id="GO:1990904">
    <property type="term" value="C:ribonucleoprotein complex"/>
    <property type="evidence" value="ECO:0007669"/>
    <property type="project" value="UniProtKB-UniRule"/>
</dbReference>
<dbReference type="InterPro" id="IPR035979">
    <property type="entry name" value="RBD_domain_sf"/>
</dbReference>
<dbReference type="InterPro" id="IPR012677">
    <property type="entry name" value="Nucleotide-bd_a/b_plait_sf"/>
</dbReference>
<organism evidence="5 6">
    <name type="scientific">Rhizoctonia solani</name>
    <dbReference type="NCBI Taxonomy" id="456999"/>
    <lineage>
        <taxon>Eukaryota</taxon>
        <taxon>Fungi</taxon>
        <taxon>Dikarya</taxon>
        <taxon>Basidiomycota</taxon>
        <taxon>Agaricomycotina</taxon>
        <taxon>Agaricomycetes</taxon>
        <taxon>Cantharellales</taxon>
        <taxon>Ceratobasidiaceae</taxon>
        <taxon>Rhizoctonia</taxon>
    </lineage>
</organism>
<dbReference type="SUPFAM" id="SSF54928">
    <property type="entry name" value="RNA-binding domain, RBD"/>
    <property type="match status" value="1"/>
</dbReference>
<feature type="region of interest" description="Disordered" evidence="3">
    <location>
        <begin position="531"/>
        <end position="550"/>
    </location>
</feature>
<dbReference type="GO" id="GO:0070034">
    <property type="term" value="F:telomerase RNA binding"/>
    <property type="evidence" value="ECO:0007669"/>
    <property type="project" value="InterPro"/>
</dbReference>
<comment type="caution">
    <text evidence="5">The sequence shown here is derived from an EMBL/GenBank/DDBJ whole genome shotgun (WGS) entry which is preliminary data.</text>
</comment>
<dbReference type="Gene3D" id="3.30.70.330">
    <property type="match status" value="1"/>
</dbReference>
<accession>A0A8H2XAS7</accession>
<feature type="domain" description="XRRM" evidence="4">
    <location>
        <begin position="414"/>
        <end position="546"/>
    </location>
</feature>
<dbReference type="Pfam" id="PF19977">
    <property type="entry name" value="xRRM"/>
    <property type="match status" value="1"/>
</dbReference>
<reference evidence="5" key="1">
    <citation type="submission" date="2021-01" db="EMBL/GenBank/DDBJ databases">
        <authorList>
            <person name="Kaushik A."/>
        </authorList>
    </citation>
    <scope>NUCLEOTIDE SEQUENCE</scope>
    <source>
        <strain evidence="5">AG1-1C</strain>
    </source>
</reference>
<feature type="compositionally biased region" description="Low complexity" evidence="3">
    <location>
        <begin position="394"/>
        <end position="406"/>
    </location>
</feature>
<dbReference type="InterPro" id="IPR014886">
    <property type="entry name" value="La_xRRM"/>
</dbReference>
<evidence type="ECO:0000259" key="4">
    <source>
        <dbReference type="PROSITE" id="PS51939"/>
    </source>
</evidence>
<dbReference type="Proteomes" id="UP000663846">
    <property type="component" value="Unassembled WGS sequence"/>
</dbReference>
<evidence type="ECO:0000256" key="2">
    <source>
        <dbReference type="PROSITE-ProRule" id="PRU01288"/>
    </source>
</evidence>
<dbReference type="AlphaFoldDB" id="A0A8H2XAS7"/>
<evidence type="ECO:0000256" key="3">
    <source>
        <dbReference type="SAM" id="MobiDB-lite"/>
    </source>
</evidence>
<feature type="region of interest" description="Disordered" evidence="3">
    <location>
        <begin position="1"/>
        <end position="97"/>
    </location>
</feature>
<dbReference type="InterPro" id="IPR045537">
    <property type="entry name" value="Lar7_xRRM"/>
</dbReference>
<name>A0A8H2XAS7_9AGAM</name>
<proteinExistence type="predicted"/>
<keyword evidence="1 2" id="KW-0694">RNA-binding</keyword>
<evidence type="ECO:0000313" key="6">
    <source>
        <dbReference type="Proteomes" id="UP000663846"/>
    </source>
</evidence>
<dbReference type="GO" id="GO:1904868">
    <property type="term" value="P:telomerase catalytic core complex assembly"/>
    <property type="evidence" value="ECO:0007669"/>
    <property type="project" value="InterPro"/>
</dbReference>
<feature type="compositionally biased region" description="Low complexity" evidence="3">
    <location>
        <begin position="58"/>
        <end position="67"/>
    </location>
</feature>